<gene>
    <name evidence="1" type="ORF">CLV58_104270</name>
</gene>
<dbReference type="AlphaFoldDB" id="A0A2T0TBW0"/>
<dbReference type="Proteomes" id="UP000238375">
    <property type="component" value="Unassembled WGS sequence"/>
</dbReference>
<keyword evidence="2" id="KW-1185">Reference proteome</keyword>
<reference evidence="1 2" key="1">
    <citation type="submission" date="2018-03" db="EMBL/GenBank/DDBJ databases">
        <title>Genomic Encyclopedia of Archaeal and Bacterial Type Strains, Phase II (KMG-II): from individual species to whole genera.</title>
        <authorList>
            <person name="Goeker M."/>
        </authorList>
    </citation>
    <scope>NUCLEOTIDE SEQUENCE [LARGE SCALE GENOMIC DNA]</scope>
    <source>
        <strain evidence="1 2">DSM 28354</strain>
    </source>
</reference>
<sequence length="86" mass="9325">MKVKAKIGKSVGATTGRPAMHYLIHPNTDGRVVSSDSLACQQTVRKHHGHAAEDHAEKEQYDTLGLALSGSYGVAYVHVSTRQLQQ</sequence>
<comment type="caution">
    <text evidence="1">The sequence shown here is derived from an EMBL/GenBank/DDBJ whole genome shotgun (WGS) entry which is preliminary data.</text>
</comment>
<dbReference type="EMBL" id="PVTE01000004">
    <property type="protein sequence ID" value="PRY43139.1"/>
    <property type="molecule type" value="Genomic_DNA"/>
</dbReference>
<evidence type="ECO:0000313" key="2">
    <source>
        <dbReference type="Proteomes" id="UP000238375"/>
    </source>
</evidence>
<proteinExistence type="predicted"/>
<evidence type="ECO:0000313" key="1">
    <source>
        <dbReference type="EMBL" id="PRY43139.1"/>
    </source>
</evidence>
<organism evidence="1 2">
    <name type="scientific">Spirosoma oryzae</name>
    <dbReference type="NCBI Taxonomy" id="1469603"/>
    <lineage>
        <taxon>Bacteria</taxon>
        <taxon>Pseudomonadati</taxon>
        <taxon>Bacteroidota</taxon>
        <taxon>Cytophagia</taxon>
        <taxon>Cytophagales</taxon>
        <taxon>Cytophagaceae</taxon>
        <taxon>Spirosoma</taxon>
    </lineage>
</organism>
<accession>A0A2T0TBW0</accession>
<name>A0A2T0TBW0_9BACT</name>
<protein>
    <submittedName>
        <fullName evidence="1">Uncharacterized protein</fullName>
    </submittedName>
</protein>